<proteinExistence type="predicted"/>
<dbReference type="OrthoDB" id="8056668at2759"/>
<comment type="caution">
    <text evidence="1">The sequence shown here is derived from an EMBL/GenBank/DDBJ whole genome shotgun (WGS) entry which is preliminary data.</text>
</comment>
<keyword evidence="2" id="KW-1185">Reference proteome</keyword>
<dbReference type="EMBL" id="CAJVCH010556695">
    <property type="protein sequence ID" value="CAG7830601.1"/>
    <property type="molecule type" value="Genomic_DNA"/>
</dbReference>
<sequence>MSRLQEALRGKAREAVESILDFPENVDIVIETLRMSFGRNDQIIKSLINKAKMTLPPKEGKPETIITFYNAINNMVSTMQRMNCSGHLNNSCMLEELLQKMSPQMKTYWAMYALENNCENNLVSYVNWLKKLAMAQSLLPTTETVNNEGSKKKSSATIFNAVDEDEDGNEDIKKFKAVTVDERWKFVKQNRCCMLCLRVGHIASNCKVTTKCTHDGCDKRHHKLLHNMKVPNDEAATVNTVTTSQALLKIIPVTLKGEHEEVHTYALLDEGATVTLLDEDVANELKLDGLAITFSVKGINTVAKQARIQNKHENAKSREDKLALNIMENSSTRVNNRWMTGLLWRNKDVVLPGSRSQAERRLRHIEKKMDSDADFSKAYYSKIDDHIAKGYVRFKQ</sequence>
<accession>A0A8J2LYB0</accession>
<evidence type="ECO:0000313" key="2">
    <source>
        <dbReference type="Proteomes" id="UP000708208"/>
    </source>
</evidence>
<dbReference type="Pfam" id="PF03564">
    <property type="entry name" value="DUF1759"/>
    <property type="match status" value="1"/>
</dbReference>
<dbReference type="PANTHER" id="PTHR47331">
    <property type="entry name" value="PHD-TYPE DOMAIN-CONTAINING PROTEIN"/>
    <property type="match status" value="1"/>
</dbReference>
<evidence type="ECO:0000313" key="1">
    <source>
        <dbReference type="EMBL" id="CAG7830601.1"/>
    </source>
</evidence>
<dbReference type="AlphaFoldDB" id="A0A8J2LYB0"/>
<organism evidence="1 2">
    <name type="scientific">Allacma fusca</name>
    <dbReference type="NCBI Taxonomy" id="39272"/>
    <lineage>
        <taxon>Eukaryota</taxon>
        <taxon>Metazoa</taxon>
        <taxon>Ecdysozoa</taxon>
        <taxon>Arthropoda</taxon>
        <taxon>Hexapoda</taxon>
        <taxon>Collembola</taxon>
        <taxon>Symphypleona</taxon>
        <taxon>Sminthuridae</taxon>
        <taxon>Allacma</taxon>
    </lineage>
</organism>
<evidence type="ECO:0008006" key="3">
    <source>
        <dbReference type="Google" id="ProtNLM"/>
    </source>
</evidence>
<dbReference type="Proteomes" id="UP000708208">
    <property type="component" value="Unassembled WGS sequence"/>
</dbReference>
<name>A0A8J2LYB0_9HEXA</name>
<reference evidence="1" key="1">
    <citation type="submission" date="2021-06" db="EMBL/GenBank/DDBJ databases">
        <authorList>
            <person name="Hodson N. C."/>
            <person name="Mongue J. A."/>
            <person name="Jaron S. K."/>
        </authorList>
    </citation>
    <scope>NUCLEOTIDE SEQUENCE</scope>
</reference>
<gene>
    <name evidence="1" type="ORF">AFUS01_LOCUS40395</name>
</gene>
<dbReference type="InterPro" id="IPR005312">
    <property type="entry name" value="DUF1759"/>
</dbReference>
<protein>
    <recommendedName>
        <fullName evidence="3">CCHC-type domain-containing protein</fullName>
    </recommendedName>
</protein>
<dbReference type="PANTHER" id="PTHR47331:SF5">
    <property type="entry name" value="RIBONUCLEASE H"/>
    <property type="match status" value="1"/>
</dbReference>